<comment type="caution">
    <text evidence="2">The sequence shown here is derived from an EMBL/GenBank/DDBJ whole genome shotgun (WGS) entry which is preliminary data.</text>
</comment>
<evidence type="ECO:0000313" key="2">
    <source>
        <dbReference type="EMBL" id="KAJ8474042.1"/>
    </source>
</evidence>
<name>A0AAD7X936_9APHY</name>
<feature type="region of interest" description="Disordered" evidence="1">
    <location>
        <begin position="1"/>
        <end position="23"/>
    </location>
</feature>
<dbReference type="AlphaFoldDB" id="A0AAD7X936"/>
<keyword evidence="3" id="KW-1185">Reference proteome</keyword>
<evidence type="ECO:0000313" key="3">
    <source>
        <dbReference type="Proteomes" id="UP001215151"/>
    </source>
</evidence>
<protein>
    <submittedName>
        <fullName evidence="2">Uncharacterized protein</fullName>
    </submittedName>
</protein>
<dbReference type="Proteomes" id="UP001215151">
    <property type="component" value="Unassembled WGS sequence"/>
</dbReference>
<dbReference type="EMBL" id="JAPEVG010000201">
    <property type="protein sequence ID" value="KAJ8474042.1"/>
    <property type="molecule type" value="Genomic_DNA"/>
</dbReference>
<sequence>MAHSMSTSQPQATSAPPTETFSVSGGRRNLYTFPSNVNSNLSKTLSVAASPKLHVSGDLAEIIVSYMPTPDLAGTLSTSARVGSASAVRDLYSVMQVSSSFFFPAAEALWNSCPSIHRALGVMYGGLGLERTSHYMEDDLEQQAVDILRLVPQDNIDNMPAIKNFKYYASCIRKLRVSSGYAPPSVLLKFLESLPHASVLFPSLQELIWTEEQPLVTPLDISTFLGSVNLHTVKLKFAEQHRVAFVPELQEVFSDSVVSACIFVAIAAPNLRDLSVICPPSISIPTSILRLFPNLRRAKFRVELSPGRILNPHVPSSSIIPKPSLAICNDVWPIDVDSATTVKAVEKLELKWGFDTVLPDIMSAVNLDQVQNLSVSTDRRMGDRFVTDMSRLTSYTTVNLTTIKIVSYRHTLSSTFSGRFIDTFRPLLSRRLLQVVWFELQPYHFILCPDDIKQLGHAWKSLQVLHISFQPRNLSLDATPTLEYTLTELSNACPDINYIHLPALATGLNRLLPITLPASPSSKLHHISSDKLRCKHKTFRVAAALYTAFPRLAEATPYYQWEASKWETVNIFLMAMRDSGSVDAVEQALNRAMIFRSRERSAYLYRLAMQEAFSPSSSAVRARCLLG</sequence>
<reference evidence="2" key="1">
    <citation type="submission" date="2022-11" db="EMBL/GenBank/DDBJ databases">
        <title>Genome Sequence of Cubamyces cubensis.</title>
        <authorList>
            <person name="Buettner E."/>
        </authorList>
    </citation>
    <scope>NUCLEOTIDE SEQUENCE</scope>
    <source>
        <strain evidence="2">MPL-01</strain>
    </source>
</reference>
<proteinExistence type="predicted"/>
<accession>A0AAD7X936</accession>
<organism evidence="2 3">
    <name type="scientific">Trametes cubensis</name>
    <dbReference type="NCBI Taxonomy" id="1111947"/>
    <lineage>
        <taxon>Eukaryota</taxon>
        <taxon>Fungi</taxon>
        <taxon>Dikarya</taxon>
        <taxon>Basidiomycota</taxon>
        <taxon>Agaricomycotina</taxon>
        <taxon>Agaricomycetes</taxon>
        <taxon>Polyporales</taxon>
        <taxon>Polyporaceae</taxon>
        <taxon>Trametes</taxon>
    </lineage>
</organism>
<gene>
    <name evidence="2" type="ORF">ONZ51_g7477</name>
</gene>
<evidence type="ECO:0000256" key="1">
    <source>
        <dbReference type="SAM" id="MobiDB-lite"/>
    </source>
</evidence>